<name>A0A9P1HBT9_9PEZI</name>
<dbReference type="EMBL" id="CALLCH030000020">
    <property type="protein sequence ID" value="CAI4219753.1"/>
    <property type="molecule type" value="Genomic_DNA"/>
</dbReference>
<sequence length="68" mass="7285">MCTISSAIREVSVGVAITEPVTWTPNEASMDGTLDRDNISQASVEIASTNSSEPGIAMTPRLTFVLEW</sequence>
<reference evidence="1" key="1">
    <citation type="submission" date="2022-11" db="EMBL/GenBank/DDBJ databases">
        <authorList>
            <person name="Scott C."/>
            <person name="Bruce N."/>
        </authorList>
    </citation>
    <scope>NUCLEOTIDE SEQUENCE</scope>
</reference>
<dbReference type="AlphaFoldDB" id="A0A9P1HBT9"/>
<organism evidence="1 2">
    <name type="scientific">Parascedosporium putredinis</name>
    <dbReference type="NCBI Taxonomy" id="1442378"/>
    <lineage>
        <taxon>Eukaryota</taxon>
        <taxon>Fungi</taxon>
        <taxon>Dikarya</taxon>
        <taxon>Ascomycota</taxon>
        <taxon>Pezizomycotina</taxon>
        <taxon>Sordariomycetes</taxon>
        <taxon>Hypocreomycetidae</taxon>
        <taxon>Microascales</taxon>
        <taxon>Microascaceae</taxon>
        <taxon>Parascedosporium</taxon>
    </lineage>
</organism>
<comment type="caution">
    <text evidence="1">The sequence shown here is derived from an EMBL/GenBank/DDBJ whole genome shotgun (WGS) entry which is preliminary data.</text>
</comment>
<evidence type="ECO:0000313" key="2">
    <source>
        <dbReference type="Proteomes" id="UP000838763"/>
    </source>
</evidence>
<dbReference type="Proteomes" id="UP000838763">
    <property type="component" value="Unassembled WGS sequence"/>
</dbReference>
<accession>A0A9P1HBT9</accession>
<protein>
    <submittedName>
        <fullName evidence="1">Uncharacterized protein</fullName>
    </submittedName>
</protein>
<keyword evidence="2" id="KW-1185">Reference proteome</keyword>
<evidence type="ECO:0000313" key="1">
    <source>
        <dbReference type="EMBL" id="CAI4219753.1"/>
    </source>
</evidence>
<proteinExistence type="predicted"/>
<gene>
    <name evidence="1" type="ORF">PPNO1_LOCUS9300</name>
</gene>